<dbReference type="SUPFAM" id="SSF50341">
    <property type="entry name" value="CheW-like"/>
    <property type="match status" value="1"/>
</dbReference>
<sequence>MSEERKLCTFYVDKYFFGIDVSRIQEVIRYQEMTTVPLADERISGLINLRGQIVTAINMRTRLEFSPLSEHEKPTNVIVRVEDGAVSFLVDDIGDVIDISVEHFEPLPENLKGELRAVLKEVCKLEDELLLILDIDKVISLGQLEQNVI</sequence>
<dbReference type="SMART" id="SM00260">
    <property type="entry name" value="CheW"/>
    <property type="match status" value="1"/>
</dbReference>
<gene>
    <name evidence="2" type="primary">cheW</name>
    <name evidence="2" type="ORF">Lwor_2320</name>
</gene>
<dbReference type="GO" id="GO:0005829">
    <property type="term" value="C:cytosol"/>
    <property type="evidence" value="ECO:0007669"/>
    <property type="project" value="TreeGrafter"/>
</dbReference>
<evidence type="ECO:0000259" key="1">
    <source>
        <dbReference type="PROSITE" id="PS50851"/>
    </source>
</evidence>
<dbReference type="PATRIC" id="fig|45076.6.peg.2548"/>
<comment type="caution">
    <text evidence="2">The sequence shown here is derived from an EMBL/GenBank/DDBJ whole genome shotgun (WGS) entry which is preliminary data.</text>
</comment>
<dbReference type="InterPro" id="IPR039315">
    <property type="entry name" value="CheW"/>
</dbReference>
<dbReference type="PANTHER" id="PTHR22617">
    <property type="entry name" value="CHEMOTAXIS SENSOR HISTIDINE KINASE-RELATED"/>
    <property type="match status" value="1"/>
</dbReference>
<organism evidence="2 3">
    <name type="scientific">Legionella worsleiensis</name>
    <dbReference type="NCBI Taxonomy" id="45076"/>
    <lineage>
        <taxon>Bacteria</taxon>
        <taxon>Pseudomonadati</taxon>
        <taxon>Pseudomonadota</taxon>
        <taxon>Gammaproteobacteria</taxon>
        <taxon>Legionellales</taxon>
        <taxon>Legionellaceae</taxon>
        <taxon>Legionella</taxon>
    </lineage>
</organism>
<evidence type="ECO:0000313" key="2">
    <source>
        <dbReference type="EMBL" id="KTD76202.1"/>
    </source>
</evidence>
<dbReference type="InterPro" id="IPR036061">
    <property type="entry name" value="CheW-like_dom_sf"/>
</dbReference>
<dbReference type="Pfam" id="PF01584">
    <property type="entry name" value="CheW"/>
    <property type="match status" value="1"/>
</dbReference>
<dbReference type="STRING" id="45076.Lwor_2320"/>
<evidence type="ECO:0000313" key="3">
    <source>
        <dbReference type="Proteomes" id="UP000054662"/>
    </source>
</evidence>
<dbReference type="RefSeq" id="WP_058494087.1">
    <property type="nucleotide sequence ID" value="NZ_CBCRUR010000026.1"/>
</dbReference>
<keyword evidence="3" id="KW-1185">Reference proteome</keyword>
<dbReference type="PROSITE" id="PS50851">
    <property type="entry name" value="CHEW"/>
    <property type="match status" value="1"/>
</dbReference>
<protein>
    <submittedName>
        <fullName evidence="2">Chemotaxis protein CheW</fullName>
    </submittedName>
</protein>
<name>A0A0W1A4G5_9GAMM</name>
<proteinExistence type="predicted"/>
<feature type="domain" description="CheW-like" evidence="1">
    <location>
        <begin position="4"/>
        <end position="144"/>
    </location>
</feature>
<dbReference type="AlphaFoldDB" id="A0A0W1A4G5"/>
<accession>A0A0W1A4G5</accession>
<dbReference type="GO" id="GO:0006935">
    <property type="term" value="P:chemotaxis"/>
    <property type="evidence" value="ECO:0007669"/>
    <property type="project" value="InterPro"/>
</dbReference>
<dbReference type="OrthoDB" id="9790406at2"/>
<reference evidence="2 3" key="1">
    <citation type="submission" date="2015-11" db="EMBL/GenBank/DDBJ databases">
        <title>Genomic analysis of 38 Legionella species identifies large and diverse effector repertoires.</title>
        <authorList>
            <person name="Burstein D."/>
            <person name="Amaro F."/>
            <person name="Zusman T."/>
            <person name="Lifshitz Z."/>
            <person name="Cohen O."/>
            <person name="Gilbert J.A."/>
            <person name="Pupko T."/>
            <person name="Shuman H.A."/>
            <person name="Segal G."/>
        </authorList>
    </citation>
    <scope>NUCLEOTIDE SEQUENCE [LARGE SCALE GENOMIC DNA]</scope>
    <source>
        <strain evidence="2 3">ATCC 49508</strain>
    </source>
</reference>
<dbReference type="Gene3D" id="2.30.30.40">
    <property type="entry name" value="SH3 Domains"/>
    <property type="match status" value="1"/>
</dbReference>
<dbReference type="GO" id="GO:0007165">
    <property type="term" value="P:signal transduction"/>
    <property type="evidence" value="ECO:0007669"/>
    <property type="project" value="InterPro"/>
</dbReference>
<dbReference type="EMBL" id="LNZC01000029">
    <property type="protein sequence ID" value="KTD76202.1"/>
    <property type="molecule type" value="Genomic_DNA"/>
</dbReference>
<dbReference type="InterPro" id="IPR002545">
    <property type="entry name" value="CheW-lke_dom"/>
</dbReference>
<dbReference type="Gene3D" id="2.40.50.180">
    <property type="entry name" value="CheA-289, Domain 4"/>
    <property type="match status" value="1"/>
</dbReference>
<dbReference type="Proteomes" id="UP000054662">
    <property type="component" value="Unassembled WGS sequence"/>
</dbReference>
<dbReference type="PANTHER" id="PTHR22617:SF23">
    <property type="entry name" value="CHEMOTAXIS PROTEIN CHEW"/>
    <property type="match status" value="1"/>
</dbReference>